<evidence type="ECO:0000256" key="3">
    <source>
        <dbReference type="ARBA" id="ARBA00022448"/>
    </source>
</evidence>
<reference evidence="8 9" key="1">
    <citation type="submission" date="2018-06" db="EMBL/GenBank/DDBJ databases">
        <title>Genomic Encyclopedia of Archaeal and Bacterial Type Strains, Phase II (KMG-II): from individual species to whole genera.</title>
        <authorList>
            <person name="Goeker M."/>
        </authorList>
    </citation>
    <scope>NUCLEOTIDE SEQUENCE [LARGE SCALE GENOMIC DNA]</scope>
    <source>
        <strain evidence="8 9">DSM 15361</strain>
    </source>
</reference>
<dbReference type="AlphaFoldDB" id="A0A2W7I718"/>
<keyword evidence="9" id="KW-1185">Reference proteome</keyword>
<accession>A0A2W7I718</accession>
<sequence length="443" mass="49984">MDVINHSLYKKVSVLLVLLLSLTTINAQDKKLELEDLKKSALEYSNHIKNGNLRAEKAEVARQEAYSKYFPEVEATGLALYGFNDLIPPIPQTLPNGIDNIYSIGATATQAIYAGGKIRLANQLAQVQLESRKLGTEETMDSVVLATETKFWQLINIQEQQKVVRASKTYLNNLLKQQEDLLDAGLISKNQLLQVKVEKSGLLLRENELSNQRKIALLDLVLYAGISYDTTLVASKKSNIEIASPHLTYKNPELDIKNNTMYRLLEKQVEVAHLQVENEKANLLPQIGVGLNASKFDSFNNDLGIDIQPIAFGTITIPISAWWGGEKKQIRQSKIEVEIAENKLKDGKDQLTVGIMKSWYDLLNAYKQIQYSKDKLLYATENLETQRDYYDSGLTNLTDLLDAQQSKEEAEASVVNAFANYEQKEAVYLYRTHQLEIPTIKNN</sequence>
<dbReference type="Gene3D" id="1.20.1600.10">
    <property type="entry name" value="Outer membrane efflux proteins (OEP)"/>
    <property type="match status" value="1"/>
</dbReference>
<organism evidence="8 9">
    <name type="scientific">Mesonia algae</name>
    <dbReference type="NCBI Taxonomy" id="213248"/>
    <lineage>
        <taxon>Bacteria</taxon>
        <taxon>Pseudomonadati</taxon>
        <taxon>Bacteroidota</taxon>
        <taxon>Flavobacteriia</taxon>
        <taxon>Flavobacteriales</taxon>
        <taxon>Flavobacteriaceae</taxon>
        <taxon>Mesonia</taxon>
    </lineage>
</organism>
<evidence type="ECO:0000256" key="1">
    <source>
        <dbReference type="ARBA" id="ARBA00004442"/>
    </source>
</evidence>
<dbReference type="GO" id="GO:1990281">
    <property type="term" value="C:efflux pump complex"/>
    <property type="evidence" value="ECO:0007669"/>
    <property type="project" value="TreeGrafter"/>
</dbReference>
<evidence type="ECO:0000313" key="9">
    <source>
        <dbReference type="Proteomes" id="UP000249542"/>
    </source>
</evidence>
<dbReference type="SUPFAM" id="SSF56954">
    <property type="entry name" value="Outer membrane efflux proteins (OEP)"/>
    <property type="match status" value="1"/>
</dbReference>
<keyword evidence="6" id="KW-0472">Membrane</keyword>
<dbReference type="GO" id="GO:0009279">
    <property type="term" value="C:cell outer membrane"/>
    <property type="evidence" value="ECO:0007669"/>
    <property type="project" value="UniProtKB-SubCell"/>
</dbReference>
<proteinExistence type="inferred from homology"/>
<dbReference type="EMBL" id="QKYV01000002">
    <property type="protein sequence ID" value="PZW42454.1"/>
    <property type="molecule type" value="Genomic_DNA"/>
</dbReference>
<keyword evidence="4" id="KW-1134">Transmembrane beta strand</keyword>
<keyword evidence="7" id="KW-0998">Cell outer membrane</keyword>
<dbReference type="GO" id="GO:0015288">
    <property type="term" value="F:porin activity"/>
    <property type="evidence" value="ECO:0007669"/>
    <property type="project" value="TreeGrafter"/>
</dbReference>
<evidence type="ECO:0000256" key="4">
    <source>
        <dbReference type="ARBA" id="ARBA00022452"/>
    </source>
</evidence>
<keyword evidence="3" id="KW-0813">Transport</keyword>
<dbReference type="RefSeq" id="WP_111540113.1">
    <property type="nucleotide sequence ID" value="NZ_QKYV01000002.1"/>
</dbReference>
<dbReference type="GO" id="GO:0015562">
    <property type="term" value="F:efflux transmembrane transporter activity"/>
    <property type="evidence" value="ECO:0007669"/>
    <property type="project" value="InterPro"/>
</dbReference>
<evidence type="ECO:0000256" key="2">
    <source>
        <dbReference type="ARBA" id="ARBA00007613"/>
    </source>
</evidence>
<gene>
    <name evidence="8" type="ORF">LX95_00765</name>
</gene>
<dbReference type="PANTHER" id="PTHR30026">
    <property type="entry name" value="OUTER MEMBRANE PROTEIN TOLC"/>
    <property type="match status" value="1"/>
</dbReference>
<evidence type="ECO:0000256" key="6">
    <source>
        <dbReference type="ARBA" id="ARBA00023136"/>
    </source>
</evidence>
<dbReference type="Pfam" id="PF02321">
    <property type="entry name" value="OEP"/>
    <property type="match status" value="2"/>
</dbReference>
<evidence type="ECO:0000256" key="7">
    <source>
        <dbReference type="ARBA" id="ARBA00023237"/>
    </source>
</evidence>
<dbReference type="InterPro" id="IPR003423">
    <property type="entry name" value="OMP_efflux"/>
</dbReference>
<comment type="similarity">
    <text evidence="2">Belongs to the outer membrane factor (OMF) (TC 1.B.17) family.</text>
</comment>
<comment type="subcellular location">
    <subcellularLocation>
        <location evidence="1">Cell outer membrane</location>
    </subcellularLocation>
</comment>
<dbReference type="Proteomes" id="UP000249542">
    <property type="component" value="Unassembled WGS sequence"/>
</dbReference>
<dbReference type="PANTHER" id="PTHR30026:SF20">
    <property type="entry name" value="OUTER MEMBRANE PROTEIN TOLC"/>
    <property type="match status" value="1"/>
</dbReference>
<name>A0A2W7I718_9FLAO</name>
<protein>
    <submittedName>
        <fullName evidence="8">Outer membrane protein TolC</fullName>
    </submittedName>
</protein>
<comment type="caution">
    <text evidence="8">The sequence shown here is derived from an EMBL/GenBank/DDBJ whole genome shotgun (WGS) entry which is preliminary data.</text>
</comment>
<evidence type="ECO:0000256" key="5">
    <source>
        <dbReference type="ARBA" id="ARBA00022692"/>
    </source>
</evidence>
<dbReference type="InterPro" id="IPR051906">
    <property type="entry name" value="TolC-like"/>
</dbReference>
<keyword evidence="5" id="KW-0812">Transmembrane</keyword>
<evidence type="ECO:0000313" key="8">
    <source>
        <dbReference type="EMBL" id="PZW42454.1"/>
    </source>
</evidence>